<dbReference type="GO" id="GO:0042597">
    <property type="term" value="C:periplasmic space"/>
    <property type="evidence" value="ECO:0007669"/>
    <property type="project" value="UniProtKB-ARBA"/>
</dbReference>
<evidence type="ECO:0000313" key="9">
    <source>
        <dbReference type="Proteomes" id="UP000036834"/>
    </source>
</evidence>
<keyword evidence="10" id="KW-1185">Reference proteome</keyword>
<reference evidence="8" key="2">
    <citation type="submission" date="2015-07" db="EMBL/GenBank/DDBJ databases">
        <title>MeaNS - Measles Nucleotide Surveillance Program.</title>
        <authorList>
            <person name="Tran T."/>
            <person name="Druce J."/>
        </authorList>
    </citation>
    <scope>NUCLEOTIDE SEQUENCE</scope>
    <source>
        <strain evidence="8">DSM 9887</strain>
    </source>
</reference>
<dbReference type="InterPro" id="IPR030678">
    <property type="entry name" value="Peptide/Ni-bd"/>
</dbReference>
<reference evidence="7 10" key="3">
    <citation type="submission" date="2019-06" db="EMBL/GenBank/DDBJ databases">
        <title>Whole genome shotgun sequence of Brevibacillus reuszeri NBRC 15719.</title>
        <authorList>
            <person name="Hosoyama A."/>
            <person name="Uohara A."/>
            <person name="Ohji S."/>
            <person name="Ichikawa N."/>
        </authorList>
    </citation>
    <scope>NUCLEOTIDE SEQUENCE [LARGE SCALE GENOMIC DNA]</scope>
    <source>
        <strain evidence="7 10">NBRC 15719</strain>
    </source>
</reference>
<feature type="chain" id="PRO_5039405309" evidence="5">
    <location>
        <begin position="24"/>
        <end position="539"/>
    </location>
</feature>
<dbReference type="EMBL" id="LGIQ01000011">
    <property type="protein sequence ID" value="KNB69434.1"/>
    <property type="molecule type" value="Genomic_DNA"/>
</dbReference>
<comment type="similarity">
    <text evidence="2">Belongs to the bacterial solute-binding protein 5 family.</text>
</comment>
<evidence type="ECO:0000256" key="2">
    <source>
        <dbReference type="ARBA" id="ARBA00005695"/>
    </source>
</evidence>
<feature type="signal peptide" evidence="5">
    <location>
        <begin position="1"/>
        <end position="23"/>
    </location>
</feature>
<dbReference type="InterPro" id="IPR000914">
    <property type="entry name" value="SBP_5_dom"/>
</dbReference>
<feature type="domain" description="Solute-binding protein family 5" evidence="6">
    <location>
        <begin position="96"/>
        <end position="452"/>
    </location>
</feature>
<dbReference type="RefSeq" id="WP_049741444.1">
    <property type="nucleotide sequence ID" value="NZ_BJON01000018.1"/>
</dbReference>
<evidence type="ECO:0000313" key="10">
    <source>
        <dbReference type="Proteomes" id="UP000319578"/>
    </source>
</evidence>
<organism evidence="8 9">
    <name type="scientific">Brevibacillus reuszeri</name>
    <dbReference type="NCBI Taxonomy" id="54915"/>
    <lineage>
        <taxon>Bacteria</taxon>
        <taxon>Bacillati</taxon>
        <taxon>Bacillota</taxon>
        <taxon>Bacilli</taxon>
        <taxon>Bacillales</taxon>
        <taxon>Paenibacillaceae</taxon>
        <taxon>Brevibacillus</taxon>
    </lineage>
</organism>
<dbReference type="PANTHER" id="PTHR30290:SF10">
    <property type="entry name" value="PERIPLASMIC OLIGOPEPTIDE-BINDING PROTEIN-RELATED"/>
    <property type="match status" value="1"/>
</dbReference>
<dbReference type="Gene3D" id="3.10.105.10">
    <property type="entry name" value="Dipeptide-binding Protein, Domain 3"/>
    <property type="match status" value="1"/>
</dbReference>
<evidence type="ECO:0000313" key="7">
    <source>
        <dbReference type="EMBL" id="GED70865.1"/>
    </source>
</evidence>
<evidence type="ECO:0000313" key="8">
    <source>
        <dbReference type="EMBL" id="KNB69434.1"/>
    </source>
</evidence>
<gene>
    <name evidence="8" type="ORF">ADS79_26450</name>
    <name evidence="7" type="ORF">BRE01_45670</name>
</gene>
<dbReference type="STRING" id="54915.ADS79_26450"/>
<reference evidence="9" key="1">
    <citation type="submission" date="2015-07" db="EMBL/GenBank/DDBJ databases">
        <title>Genome sequencing project for genomic taxonomy and phylogenomics of Bacillus-like bacteria.</title>
        <authorList>
            <person name="Liu B."/>
            <person name="Wang J."/>
            <person name="Zhu Y."/>
            <person name="Liu G."/>
            <person name="Chen Q."/>
            <person name="Chen Z."/>
            <person name="Lan J."/>
            <person name="Che J."/>
            <person name="Ge C."/>
            <person name="Shi H."/>
            <person name="Pan Z."/>
            <person name="Liu X."/>
        </authorList>
    </citation>
    <scope>NUCLEOTIDE SEQUENCE [LARGE SCALE GENOMIC DNA]</scope>
    <source>
        <strain evidence="9">DSM 9887</strain>
    </source>
</reference>
<dbReference type="GO" id="GO:0015833">
    <property type="term" value="P:peptide transport"/>
    <property type="evidence" value="ECO:0007669"/>
    <property type="project" value="TreeGrafter"/>
</dbReference>
<dbReference type="Proteomes" id="UP000036834">
    <property type="component" value="Unassembled WGS sequence"/>
</dbReference>
<dbReference type="Gene3D" id="3.90.76.10">
    <property type="entry name" value="Dipeptide-binding Protein, Domain 1"/>
    <property type="match status" value="1"/>
</dbReference>
<dbReference type="Pfam" id="PF00496">
    <property type="entry name" value="SBP_bac_5"/>
    <property type="match status" value="1"/>
</dbReference>
<evidence type="ECO:0000256" key="4">
    <source>
        <dbReference type="ARBA" id="ARBA00022729"/>
    </source>
</evidence>
<dbReference type="Gene3D" id="3.40.190.10">
    <property type="entry name" value="Periplasmic binding protein-like II"/>
    <property type="match status" value="1"/>
</dbReference>
<evidence type="ECO:0000259" key="6">
    <source>
        <dbReference type="Pfam" id="PF00496"/>
    </source>
</evidence>
<evidence type="ECO:0000256" key="5">
    <source>
        <dbReference type="SAM" id="SignalP"/>
    </source>
</evidence>
<sequence>MRKILKGKALFSAVTVVSMLALAACGGQSSAPAKDGGAAGQEQAAAGTPKDGGVLKIGLSSTAKTLDPIAYTGAYESNIIRSIGDTLVRYSGDLSKIEPSLATEWKVSDDMKVYTFKLRDNVYFQPGKYQDGRKMTAEDVKYSLERSSKESALKRLRGVESVEVISENEVALHLDQPNAALLAMLTDGGNIVVPHEEVEGWGEQFGQHLVGTGPFQMDKFNQDDSVALKRADKYWGPKPHLDGVQFKFISDANMMTNALRSGDIDVVTDVKGQNRAVIEKDQNLNLQTKPGLSIEYMGLNQNEGPTKDKKVREAIRMAVDVEGLVKGVFKWGGAEKSYLPLPKASWGYDSSLEASVPAFDPQKAKQLLADAGYPNGFKTELYVIASRVPQATIAAQQLKDNLNIDVDIKTVEWGTFSDVVAKGKAPLYIMGWSWYPDPDFFLYQMFHSKQIGSLGNGYGYNNPEVDKLLDRATAETTDEAKRKEMYGQAMKMINDDAVHVELGLLDVATGMKKYVEDYQVRADSSIFLVNEETNVWLNK</sequence>
<proteinExistence type="inferred from homology"/>
<name>A0A0K9YL70_9BACL</name>
<dbReference type="SUPFAM" id="SSF53850">
    <property type="entry name" value="Periplasmic binding protein-like II"/>
    <property type="match status" value="1"/>
</dbReference>
<dbReference type="EMBL" id="BJON01000018">
    <property type="protein sequence ID" value="GED70865.1"/>
    <property type="molecule type" value="Genomic_DNA"/>
</dbReference>
<dbReference type="InterPro" id="IPR039424">
    <property type="entry name" value="SBP_5"/>
</dbReference>
<evidence type="ECO:0000256" key="1">
    <source>
        <dbReference type="ARBA" id="ARBA00004196"/>
    </source>
</evidence>
<accession>A0A0K9YL70</accession>
<keyword evidence="3" id="KW-0813">Transport</keyword>
<comment type="caution">
    <text evidence="8">The sequence shown here is derived from an EMBL/GenBank/DDBJ whole genome shotgun (WGS) entry which is preliminary data.</text>
</comment>
<evidence type="ECO:0000256" key="3">
    <source>
        <dbReference type="ARBA" id="ARBA00022448"/>
    </source>
</evidence>
<dbReference type="GO" id="GO:0043190">
    <property type="term" value="C:ATP-binding cassette (ABC) transporter complex"/>
    <property type="evidence" value="ECO:0007669"/>
    <property type="project" value="InterPro"/>
</dbReference>
<keyword evidence="4 5" id="KW-0732">Signal</keyword>
<dbReference type="PANTHER" id="PTHR30290">
    <property type="entry name" value="PERIPLASMIC BINDING COMPONENT OF ABC TRANSPORTER"/>
    <property type="match status" value="1"/>
</dbReference>
<dbReference type="GO" id="GO:1904680">
    <property type="term" value="F:peptide transmembrane transporter activity"/>
    <property type="evidence" value="ECO:0007669"/>
    <property type="project" value="TreeGrafter"/>
</dbReference>
<dbReference type="AlphaFoldDB" id="A0A0K9YL70"/>
<protein>
    <submittedName>
        <fullName evidence="7">Diguanylate phosphodiesterase</fullName>
    </submittedName>
    <submittedName>
        <fullName evidence="8">Peptide ABC transporter substrate-binding protein</fullName>
    </submittedName>
</protein>
<dbReference type="CDD" id="cd00995">
    <property type="entry name" value="PBP2_NikA_DppA_OppA_like"/>
    <property type="match status" value="1"/>
</dbReference>
<dbReference type="PROSITE" id="PS51257">
    <property type="entry name" value="PROKAR_LIPOPROTEIN"/>
    <property type="match status" value="1"/>
</dbReference>
<comment type="subcellular location">
    <subcellularLocation>
        <location evidence="1">Cell envelope</location>
    </subcellularLocation>
</comment>
<dbReference type="GO" id="GO:0030313">
    <property type="term" value="C:cell envelope"/>
    <property type="evidence" value="ECO:0007669"/>
    <property type="project" value="UniProtKB-SubCell"/>
</dbReference>
<dbReference type="PIRSF" id="PIRSF002741">
    <property type="entry name" value="MppA"/>
    <property type="match status" value="1"/>
</dbReference>
<dbReference type="OrthoDB" id="9796817at2"/>
<dbReference type="PATRIC" id="fig|54915.3.peg.4460"/>
<dbReference type="Proteomes" id="UP000319578">
    <property type="component" value="Unassembled WGS sequence"/>
</dbReference>